<feature type="transmembrane region" description="Helical" evidence="1">
    <location>
        <begin position="47"/>
        <end position="64"/>
    </location>
</feature>
<evidence type="ECO:0000313" key="2">
    <source>
        <dbReference type="EMBL" id="OGM59268.1"/>
    </source>
</evidence>
<proteinExistence type="predicted"/>
<evidence type="ECO:0000313" key="3">
    <source>
        <dbReference type="Proteomes" id="UP000176404"/>
    </source>
</evidence>
<keyword evidence="1" id="KW-1133">Transmembrane helix</keyword>
<dbReference type="Proteomes" id="UP000176404">
    <property type="component" value="Unassembled WGS sequence"/>
</dbReference>
<comment type="caution">
    <text evidence="2">The sequence shown here is derived from an EMBL/GenBank/DDBJ whole genome shotgun (WGS) entry which is preliminary data.</text>
</comment>
<dbReference type="AlphaFoldDB" id="A0A1F8B7D1"/>
<feature type="transmembrane region" description="Helical" evidence="1">
    <location>
        <begin position="20"/>
        <end position="41"/>
    </location>
</feature>
<keyword evidence="1" id="KW-0472">Membrane</keyword>
<keyword evidence="1" id="KW-0812">Transmembrane</keyword>
<name>A0A1F8B7D1_9BACT</name>
<dbReference type="EMBL" id="MGHD01000022">
    <property type="protein sequence ID" value="OGM59268.1"/>
    <property type="molecule type" value="Genomic_DNA"/>
</dbReference>
<evidence type="ECO:0000256" key="1">
    <source>
        <dbReference type="SAM" id="Phobius"/>
    </source>
</evidence>
<protein>
    <submittedName>
        <fullName evidence="2">Uncharacterized protein</fullName>
    </submittedName>
</protein>
<accession>A0A1F8B7D1</accession>
<organism evidence="2 3">
    <name type="scientific">Candidatus Woesebacteria bacterium RIFCSPLOWO2_01_FULL_39_10b</name>
    <dbReference type="NCBI Taxonomy" id="1802517"/>
    <lineage>
        <taxon>Bacteria</taxon>
        <taxon>Candidatus Woeseibacteriota</taxon>
    </lineage>
</organism>
<reference evidence="2 3" key="1">
    <citation type="journal article" date="2016" name="Nat. Commun.">
        <title>Thousands of microbial genomes shed light on interconnected biogeochemical processes in an aquifer system.</title>
        <authorList>
            <person name="Anantharaman K."/>
            <person name="Brown C.T."/>
            <person name="Hug L.A."/>
            <person name="Sharon I."/>
            <person name="Castelle C.J."/>
            <person name="Probst A.J."/>
            <person name="Thomas B.C."/>
            <person name="Singh A."/>
            <person name="Wilkins M.J."/>
            <person name="Karaoz U."/>
            <person name="Brodie E.L."/>
            <person name="Williams K.H."/>
            <person name="Hubbard S.S."/>
            <person name="Banfield J.F."/>
        </authorList>
    </citation>
    <scope>NUCLEOTIDE SEQUENCE [LARGE SCALE GENOMIC DNA]</scope>
</reference>
<gene>
    <name evidence="2" type="ORF">A2892_05390</name>
</gene>
<feature type="transmembrane region" description="Helical" evidence="1">
    <location>
        <begin position="93"/>
        <end position="111"/>
    </location>
</feature>
<feature type="transmembrane region" description="Helical" evidence="1">
    <location>
        <begin position="71"/>
        <end position="87"/>
    </location>
</feature>
<dbReference type="STRING" id="1802517.A2892_05390"/>
<sequence>MLPKIEKNIKRVIRKRSLEILMQLIVLFFIFNIVTELPYVNLLVQNFFVKILLVWMVGIFFFRINHFLQTKVILAFIITMPLFTFLGSQSYEFLGSLLYVLLLTAVITFILSEKDSF</sequence>